<evidence type="ECO:0000256" key="1">
    <source>
        <dbReference type="ARBA" id="ARBA00004370"/>
    </source>
</evidence>
<keyword evidence="2 5" id="KW-0812">Transmembrane</keyword>
<gene>
    <name evidence="6" type="ORF">BDFB_010895</name>
</gene>
<evidence type="ECO:0008006" key="8">
    <source>
        <dbReference type="Google" id="ProtNLM"/>
    </source>
</evidence>
<dbReference type="OrthoDB" id="6759531at2759"/>
<dbReference type="Gene3D" id="1.20.1250.20">
    <property type="entry name" value="MFS general substrate transporter like domains"/>
    <property type="match status" value="1"/>
</dbReference>
<dbReference type="GO" id="GO:0022857">
    <property type="term" value="F:transmembrane transporter activity"/>
    <property type="evidence" value="ECO:0007669"/>
    <property type="project" value="InterPro"/>
</dbReference>
<evidence type="ECO:0000256" key="5">
    <source>
        <dbReference type="SAM" id="Phobius"/>
    </source>
</evidence>
<accession>A0A482VCQ0</accession>
<organism evidence="6 7">
    <name type="scientific">Asbolus verrucosus</name>
    <name type="common">Desert ironclad beetle</name>
    <dbReference type="NCBI Taxonomy" id="1661398"/>
    <lineage>
        <taxon>Eukaryota</taxon>
        <taxon>Metazoa</taxon>
        <taxon>Ecdysozoa</taxon>
        <taxon>Arthropoda</taxon>
        <taxon>Hexapoda</taxon>
        <taxon>Insecta</taxon>
        <taxon>Pterygota</taxon>
        <taxon>Neoptera</taxon>
        <taxon>Endopterygota</taxon>
        <taxon>Coleoptera</taxon>
        <taxon>Polyphaga</taxon>
        <taxon>Cucujiformia</taxon>
        <taxon>Tenebrionidae</taxon>
        <taxon>Pimeliinae</taxon>
        <taxon>Asbolus</taxon>
    </lineage>
</organism>
<dbReference type="GO" id="GO:0016020">
    <property type="term" value="C:membrane"/>
    <property type="evidence" value="ECO:0007669"/>
    <property type="project" value="UniProtKB-SubCell"/>
</dbReference>
<feature type="transmembrane region" description="Helical" evidence="5">
    <location>
        <begin position="24"/>
        <end position="46"/>
    </location>
</feature>
<comment type="subcellular location">
    <subcellularLocation>
        <location evidence="1">Membrane</location>
    </subcellularLocation>
</comment>
<evidence type="ECO:0000256" key="3">
    <source>
        <dbReference type="ARBA" id="ARBA00022989"/>
    </source>
</evidence>
<proteinExistence type="predicted"/>
<dbReference type="InterPro" id="IPR036259">
    <property type="entry name" value="MFS_trans_sf"/>
</dbReference>
<dbReference type="AlphaFoldDB" id="A0A482VCQ0"/>
<keyword evidence="4 5" id="KW-0472">Membrane</keyword>
<evidence type="ECO:0000256" key="4">
    <source>
        <dbReference type="ARBA" id="ARBA00023136"/>
    </source>
</evidence>
<dbReference type="EMBL" id="QDEB01113924">
    <property type="protein sequence ID" value="RZB41022.1"/>
    <property type="molecule type" value="Genomic_DNA"/>
</dbReference>
<dbReference type="SUPFAM" id="SSF103473">
    <property type="entry name" value="MFS general substrate transporter"/>
    <property type="match status" value="1"/>
</dbReference>
<evidence type="ECO:0000256" key="2">
    <source>
        <dbReference type="ARBA" id="ARBA00022692"/>
    </source>
</evidence>
<evidence type="ECO:0000313" key="6">
    <source>
        <dbReference type="EMBL" id="RZB41022.1"/>
    </source>
</evidence>
<dbReference type="InterPro" id="IPR005828">
    <property type="entry name" value="MFS_sugar_transport-like"/>
</dbReference>
<keyword evidence="7" id="KW-1185">Reference proteome</keyword>
<protein>
    <recommendedName>
        <fullName evidence="8">Sugar tr domain containing protein</fullName>
    </recommendedName>
</protein>
<reference evidence="6 7" key="1">
    <citation type="submission" date="2017-03" db="EMBL/GenBank/DDBJ databases">
        <title>Genome of the blue death feigning beetle - Asbolus verrucosus.</title>
        <authorList>
            <person name="Rider S.D."/>
        </authorList>
    </citation>
    <scope>NUCLEOTIDE SEQUENCE [LARGE SCALE GENOMIC DNA]</scope>
    <source>
        <strain evidence="6">Butters</strain>
        <tissue evidence="6">Head and leg muscle</tissue>
    </source>
</reference>
<dbReference type="Proteomes" id="UP000292052">
    <property type="component" value="Unassembled WGS sequence"/>
</dbReference>
<sequence length="66" mass="7612">MAVYSILISCTTKIFHLLDNYFGLYAPFLFFSLSCFVSTFLVLYFVPETKGKTLEQIQQSLKKSET</sequence>
<keyword evidence="3 5" id="KW-1133">Transmembrane helix</keyword>
<name>A0A482VCQ0_ASBVE</name>
<evidence type="ECO:0000313" key="7">
    <source>
        <dbReference type="Proteomes" id="UP000292052"/>
    </source>
</evidence>
<comment type="caution">
    <text evidence="6">The sequence shown here is derived from an EMBL/GenBank/DDBJ whole genome shotgun (WGS) entry which is preliminary data.</text>
</comment>
<dbReference type="Pfam" id="PF00083">
    <property type="entry name" value="Sugar_tr"/>
    <property type="match status" value="1"/>
</dbReference>